<organism evidence="2 3">
    <name type="scientific">Rubroshorea leprosula</name>
    <dbReference type="NCBI Taxonomy" id="152421"/>
    <lineage>
        <taxon>Eukaryota</taxon>
        <taxon>Viridiplantae</taxon>
        <taxon>Streptophyta</taxon>
        <taxon>Embryophyta</taxon>
        <taxon>Tracheophyta</taxon>
        <taxon>Spermatophyta</taxon>
        <taxon>Magnoliopsida</taxon>
        <taxon>eudicotyledons</taxon>
        <taxon>Gunneridae</taxon>
        <taxon>Pentapetalae</taxon>
        <taxon>rosids</taxon>
        <taxon>malvids</taxon>
        <taxon>Malvales</taxon>
        <taxon>Dipterocarpaceae</taxon>
        <taxon>Rubroshorea</taxon>
    </lineage>
</organism>
<evidence type="ECO:0000313" key="3">
    <source>
        <dbReference type="Proteomes" id="UP001054252"/>
    </source>
</evidence>
<feature type="region of interest" description="Disordered" evidence="1">
    <location>
        <begin position="35"/>
        <end position="65"/>
    </location>
</feature>
<accession>A0AAV5KLL8</accession>
<evidence type="ECO:0008006" key="4">
    <source>
        <dbReference type="Google" id="ProtNLM"/>
    </source>
</evidence>
<reference evidence="2 3" key="1">
    <citation type="journal article" date="2021" name="Commun. Biol.">
        <title>The genome of Shorea leprosula (Dipterocarpaceae) highlights the ecological relevance of drought in aseasonal tropical rainforests.</title>
        <authorList>
            <person name="Ng K.K.S."/>
            <person name="Kobayashi M.J."/>
            <person name="Fawcett J.A."/>
            <person name="Hatakeyama M."/>
            <person name="Paape T."/>
            <person name="Ng C.H."/>
            <person name="Ang C.C."/>
            <person name="Tnah L.H."/>
            <person name="Lee C.T."/>
            <person name="Nishiyama T."/>
            <person name="Sese J."/>
            <person name="O'Brien M.J."/>
            <person name="Copetti D."/>
            <person name="Mohd Noor M.I."/>
            <person name="Ong R.C."/>
            <person name="Putra M."/>
            <person name="Sireger I.Z."/>
            <person name="Indrioko S."/>
            <person name="Kosugi Y."/>
            <person name="Izuno A."/>
            <person name="Isagi Y."/>
            <person name="Lee S.L."/>
            <person name="Shimizu K.K."/>
        </authorList>
    </citation>
    <scope>NUCLEOTIDE SEQUENCE [LARGE SCALE GENOMIC DNA]</scope>
    <source>
        <strain evidence="2">214</strain>
    </source>
</reference>
<dbReference type="AlphaFoldDB" id="A0AAV5KLL8"/>
<gene>
    <name evidence="2" type="ORF">SLEP1_g34858</name>
</gene>
<proteinExistence type="predicted"/>
<protein>
    <recommendedName>
        <fullName evidence="4">Secreted protein</fullName>
    </recommendedName>
</protein>
<name>A0AAV5KLL8_9ROSI</name>
<keyword evidence="3" id="KW-1185">Reference proteome</keyword>
<dbReference type="Proteomes" id="UP001054252">
    <property type="component" value="Unassembled WGS sequence"/>
</dbReference>
<sequence length="78" mass="8421">MCSELRWPPWPVGSVAPLVWRPSFSSDGSVVARTRAARSNAHHGSPVGSKGLRSPDRVTAPHSAASPQPKRVFFFLLA</sequence>
<evidence type="ECO:0000313" key="2">
    <source>
        <dbReference type="EMBL" id="GKV25415.1"/>
    </source>
</evidence>
<dbReference type="EMBL" id="BPVZ01000069">
    <property type="protein sequence ID" value="GKV25415.1"/>
    <property type="molecule type" value="Genomic_DNA"/>
</dbReference>
<comment type="caution">
    <text evidence="2">The sequence shown here is derived from an EMBL/GenBank/DDBJ whole genome shotgun (WGS) entry which is preliminary data.</text>
</comment>
<evidence type="ECO:0000256" key="1">
    <source>
        <dbReference type="SAM" id="MobiDB-lite"/>
    </source>
</evidence>